<dbReference type="AlphaFoldDB" id="A0A378UEN2"/>
<evidence type="ECO:0000256" key="4">
    <source>
        <dbReference type="ARBA" id="ARBA00023125"/>
    </source>
</evidence>
<organism evidence="8 9">
    <name type="scientific">Klebsiella pneumoniae subsp. ozaenae</name>
    <dbReference type="NCBI Taxonomy" id="574"/>
    <lineage>
        <taxon>Bacteria</taxon>
        <taxon>Pseudomonadati</taxon>
        <taxon>Pseudomonadota</taxon>
        <taxon>Gammaproteobacteria</taxon>
        <taxon>Enterobacterales</taxon>
        <taxon>Enterobacteriaceae</taxon>
        <taxon>Klebsiella/Raoultella group</taxon>
        <taxon>Klebsiella</taxon>
        <taxon>Klebsiella pneumoniae complex</taxon>
    </lineage>
</organism>
<evidence type="ECO:0000256" key="3">
    <source>
        <dbReference type="ARBA" id="ARBA00023015"/>
    </source>
</evidence>
<dbReference type="Gene3D" id="1.10.1220.10">
    <property type="entry name" value="Met repressor-like"/>
    <property type="match status" value="1"/>
</dbReference>
<accession>A0A378UEN2</accession>
<dbReference type="Proteomes" id="UP000254487">
    <property type="component" value="Unassembled WGS sequence"/>
</dbReference>
<dbReference type="EMBL" id="UGLW01000005">
    <property type="protein sequence ID" value="STZ75149.1"/>
    <property type="molecule type" value="Genomic_DNA"/>
</dbReference>
<keyword evidence="2" id="KW-0615">Plasmid copy control</keyword>
<dbReference type="InterPro" id="IPR010985">
    <property type="entry name" value="Ribbon_hlx_hlx"/>
</dbReference>
<dbReference type="InterPro" id="IPR013321">
    <property type="entry name" value="Arc_rbn_hlx_hlx"/>
</dbReference>
<evidence type="ECO:0000256" key="2">
    <source>
        <dbReference type="ARBA" id="ARBA00022689"/>
    </source>
</evidence>
<evidence type="ECO:0000256" key="5">
    <source>
        <dbReference type="ARBA" id="ARBA00023163"/>
    </source>
</evidence>
<evidence type="ECO:0000313" key="9">
    <source>
        <dbReference type="Proteomes" id="UP000254487"/>
    </source>
</evidence>
<proteinExistence type="predicted"/>
<dbReference type="GO" id="GO:0006355">
    <property type="term" value="P:regulation of DNA-templated transcription"/>
    <property type="evidence" value="ECO:0007669"/>
    <property type="project" value="InterPro"/>
</dbReference>
<dbReference type="InterPro" id="IPR019661">
    <property type="entry name" value="RepA2"/>
</dbReference>
<evidence type="ECO:0000256" key="7">
    <source>
        <dbReference type="SAM" id="MobiDB-lite"/>
    </source>
</evidence>
<evidence type="ECO:0000313" key="8">
    <source>
        <dbReference type="EMBL" id="STZ75149.1"/>
    </source>
</evidence>
<feature type="region of interest" description="Disordered" evidence="7">
    <location>
        <begin position="1"/>
        <end position="44"/>
    </location>
</feature>
<protein>
    <recommendedName>
        <fullName evidence="6">Protein CopB</fullName>
    </recommendedName>
</protein>
<reference evidence="8 9" key="1">
    <citation type="submission" date="2018-06" db="EMBL/GenBank/DDBJ databases">
        <authorList>
            <consortium name="Pathogen Informatics"/>
            <person name="Doyle S."/>
        </authorList>
    </citation>
    <scope>NUCLEOTIDE SEQUENCE [LARGE SCALE GENOMIC DNA]</scope>
    <source>
        <strain evidence="8 9">NCTC10313</strain>
    </source>
</reference>
<evidence type="ECO:0000256" key="1">
    <source>
        <dbReference type="ARBA" id="ARBA00022491"/>
    </source>
</evidence>
<dbReference type="GO" id="GO:0006276">
    <property type="term" value="P:plasmid maintenance"/>
    <property type="evidence" value="ECO:0007669"/>
    <property type="project" value="UniProtKB-KW"/>
</dbReference>
<keyword evidence="4" id="KW-0238">DNA-binding</keyword>
<sequence length="93" mass="10865">MLKSIGFFEADRAMSDQQEKKRKREYRKGSPLTNTEYSKRYEASQPSSHVFVRALVPRTVVEDFKKRCAEKGVSMKDAISHAMIDYLEDDSKW</sequence>
<dbReference type="Pfam" id="PF10723">
    <property type="entry name" value="RepB-RCR_reg"/>
    <property type="match status" value="1"/>
</dbReference>
<keyword evidence="5" id="KW-0804">Transcription</keyword>
<dbReference type="SUPFAM" id="SSF47598">
    <property type="entry name" value="Ribbon-helix-helix"/>
    <property type="match status" value="1"/>
</dbReference>
<keyword evidence="3" id="KW-0805">Transcription regulation</keyword>
<name>A0A378UEN2_KLEPO</name>
<evidence type="ECO:0000256" key="6">
    <source>
        <dbReference type="ARBA" id="ARBA00031853"/>
    </source>
</evidence>
<gene>
    <name evidence="8" type="ORF">NCTC10313_07340</name>
</gene>
<keyword evidence="1" id="KW-0678">Repressor</keyword>
<dbReference type="GO" id="GO:0043565">
    <property type="term" value="F:sequence-specific DNA binding"/>
    <property type="evidence" value="ECO:0007669"/>
    <property type="project" value="UniProtKB-ARBA"/>
</dbReference>
<feature type="compositionally biased region" description="Basic and acidic residues" evidence="7">
    <location>
        <begin position="9"/>
        <end position="19"/>
    </location>
</feature>